<evidence type="ECO:0000256" key="1">
    <source>
        <dbReference type="SAM" id="Coils"/>
    </source>
</evidence>
<accession>A0A0G4IA62</accession>
<reference evidence="2" key="1">
    <citation type="submission" date="2014-11" db="EMBL/GenBank/DDBJ databases">
        <authorList>
            <person name="Otto D Thomas"/>
            <person name="Naeem Raeece"/>
        </authorList>
    </citation>
    <scope>NUCLEOTIDE SEQUENCE</scope>
</reference>
<keyword evidence="1" id="KW-0175">Coiled coil</keyword>
<proteinExistence type="predicted"/>
<protein>
    <submittedName>
        <fullName evidence="2">Uncharacterized protein</fullName>
    </submittedName>
</protein>
<feature type="coiled-coil region" evidence="1">
    <location>
        <begin position="70"/>
        <end position="102"/>
    </location>
</feature>
<gene>
    <name evidence="2" type="ORF">Cvel_12356</name>
</gene>
<sequence length="213" mass="23107">MDGLLRGAKYDLEEIKKGCDISAGPGCDIDSLPLNTPRLLEDLEQNRKLADLISDVVVLYAVEKSPVLALQQDETRLRRLAANVLRAELNAAAQNRRRLQTVHQGSTGPSQCPHGETPSCYGSECFCKLATSENNPIMESWLQENADALHTKTQPRVASCADVAAQGPDKDYCAVPLTSFARPHRQTPPEELLGVVSGRDVLIADVCAKACAK</sequence>
<dbReference type="AlphaFoldDB" id="A0A0G4IA62"/>
<dbReference type="EMBL" id="CDMZ01005737">
    <property type="protein sequence ID" value="CEM53910.1"/>
    <property type="molecule type" value="Genomic_DNA"/>
</dbReference>
<dbReference type="VEuPathDB" id="CryptoDB:Cvel_12356"/>
<name>A0A0G4IA62_9ALVE</name>
<evidence type="ECO:0000313" key="2">
    <source>
        <dbReference type="EMBL" id="CEM53910.1"/>
    </source>
</evidence>
<organism evidence="2">
    <name type="scientific">Chromera velia CCMP2878</name>
    <dbReference type="NCBI Taxonomy" id="1169474"/>
    <lineage>
        <taxon>Eukaryota</taxon>
        <taxon>Sar</taxon>
        <taxon>Alveolata</taxon>
        <taxon>Colpodellida</taxon>
        <taxon>Chromeraceae</taxon>
        <taxon>Chromera</taxon>
    </lineage>
</organism>